<evidence type="ECO:0000313" key="1">
    <source>
        <dbReference type="EMBL" id="WTW59334.1"/>
    </source>
</evidence>
<sequence>MVAAFGGWQTLQFHYDVLTDLDEVLRAVVKWTGAAACVASVYDSDIAWVTGFGPHTKRWETCLGLDVAAAEWAAVPDDVGDTSLWALTPEFAEAVSQKRAELDGRVPSSARGALAWARAAGFGQAVETASIEGILRSGGTFVEEVFDTLLDRLGFPQAREPEGCG</sequence>
<organism evidence="1">
    <name type="scientific">Streptomyces sp. NBC_00003</name>
    <dbReference type="NCBI Taxonomy" id="2903608"/>
    <lineage>
        <taxon>Bacteria</taxon>
        <taxon>Bacillati</taxon>
        <taxon>Actinomycetota</taxon>
        <taxon>Actinomycetes</taxon>
        <taxon>Kitasatosporales</taxon>
        <taxon>Streptomycetaceae</taxon>
        <taxon>Streptomyces</taxon>
    </lineage>
</organism>
<accession>A0AAU2UW32</accession>
<dbReference type="EMBL" id="CP108318">
    <property type="protein sequence ID" value="WTW59334.1"/>
    <property type="molecule type" value="Genomic_DNA"/>
</dbReference>
<proteinExistence type="predicted"/>
<reference evidence="1" key="1">
    <citation type="submission" date="2022-10" db="EMBL/GenBank/DDBJ databases">
        <title>The complete genomes of actinobacterial strains from the NBC collection.</title>
        <authorList>
            <person name="Joergensen T.S."/>
            <person name="Alvarez Arevalo M."/>
            <person name="Sterndorff E.B."/>
            <person name="Faurdal D."/>
            <person name="Vuksanovic O."/>
            <person name="Mourched A.-S."/>
            <person name="Charusanti P."/>
            <person name="Shaw S."/>
            <person name="Blin K."/>
            <person name="Weber T."/>
        </authorList>
    </citation>
    <scope>NUCLEOTIDE SEQUENCE</scope>
    <source>
        <strain evidence="1">NBC_00003</strain>
    </source>
</reference>
<dbReference type="AlphaFoldDB" id="A0AAU2UW32"/>
<name>A0AAU2UW32_9ACTN</name>
<protein>
    <submittedName>
        <fullName evidence="1">Uncharacterized protein</fullName>
    </submittedName>
</protein>
<gene>
    <name evidence="1" type="ORF">OG549_00975</name>
</gene>